<dbReference type="Gene3D" id="3.40.50.1240">
    <property type="entry name" value="Phosphoglycerate mutase-like"/>
    <property type="match status" value="1"/>
</dbReference>
<dbReference type="InterPro" id="IPR013078">
    <property type="entry name" value="His_Pase_superF_clade-1"/>
</dbReference>
<reference evidence="1 2" key="1">
    <citation type="journal article" date="2014" name="Genome Announc.">
        <title>Draft genome sequences of the altered schaedler flora, a defined bacterial community from gnotobiotic mice.</title>
        <authorList>
            <person name="Wannemuehler M.J."/>
            <person name="Overstreet A.M."/>
            <person name="Ward D.V."/>
            <person name="Phillips G.J."/>
        </authorList>
    </citation>
    <scope>NUCLEOTIDE SEQUENCE [LARGE SCALE GENOMIC DNA]</scope>
    <source>
        <strain evidence="1 2">ASF492</strain>
    </source>
</reference>
<dbReference type="eggNOG" id="COG0406">
    <property type="taxonomic scope" value="Bacteria"/>
</dbReference>
<dbReference type="AlphaFoldDB" id="N2A7D9"/>
<gene>
    <name evidence="1" type="ORF">C823_03390</name>
</gene>
<sequence length="242" mass="28226">MKLLIIRHADPDYEADSLTKQGWIEAELLSKRISTMDITKFYVSPLGRARDTASLTLKKMNREAEECQWLREFQPQIQRPDKEGRSITWDWLPQDWTGNDDFYHKQAWMEHEVLKEGQVAKEYAWVTESLDELLARHGYVREENYYRAVRSNMDTIAFFCHFGLECVLLSHLLGISPMVLWHKMCAAPSSVTTLITEERRKGIALFHMSSFGDVSHLTMAGEQPSFAARFCECFENVDERHD</sequence>
<protein>
    <recommendedName>
        <fullName evidence="3">Phosphoglycerate mutase</fullName>
    </recommendedName>
</protein>
<keyword evidence="2" id="KW-1185">Reference proteome</keyword>
<evidence type="ECO:0000313" key="1">
    <source>
        <dbReference type="EMBL" id="EMZ24126.1"/>
    </source>
</evidence>
<proteinExistence type="predicted"/>
<dbReference type="HOGENOM" id="CLU_072580_0_0_9"/>
<dbReference type="OrthoDB" id="9782128at2"/>
<dbReference type="EMBL" id="AQFT01000100">
    <property type="protein sequence ID" value="EMZ24126.1"/>
    <property type="molecule type" value="Genomic_DNA"/>
</dbReference>
<dbReference type="Pfam" id="PF00300">
    <property type="entry name" value="His_Phos_1"/>
    <property type="match status" value="1"/>
</dbReference>
<name>N2A7D9_9FIRM</name>
<accession>N2A7D9</accession>
<evidence type="ECO:0008006" key="3">
    <source>
        <dbReference type="Google" id="ProtNLM"/>
    </source>
</evidence>
<dbReference type="STRING" id="1235802.C823_03390"/>
<dbReference type="SMART" id="SM00855">
    <property type="entry name" value="PGAM"/>
    <property type="match status" value="1"/>
</dbReference>
<dbReference type="PATRIC" id="fig|1235802.3.peg.3581"/>
<organism evidence="1 2">
    <name type="scientific">Eubacterium plexicaudatum ASF492</name>
    <dbReference type="NCBI Taxonomy" id="1235802"/>
    <lineage>
        <taxon>Bacteria</taxon>
        <taxon>Bacillati</taxon>
        <taxon>Bacillota</taxon>
        <taxon>Clostridia</taxon>
        <taxon>Eubacteriales</taxon>
        <taxon>Eubacteriaceae</taxon>
        <taxon>Eubacterium</taxon>
    </lineage>
</organism>
<dbReference type="InterPro" id="IPR029033">
    <property type="entry name" value="His_PPase_superfam"/>
</dbReference>
<evidence type="ECO:0000313" key="2">
    <source>
        <dbReference type="Proteomes" id="UP000012589"/>
    </source>
</evidence>
<dbReference type="CDD" id="cd07067">
    <property type="entry name" value="HP_PGM_like"/>
    <property type="match status" value="1"/>
</dbReference>
<dbReference type="SUPFAM" id="SSF53254">
    <property type="entry name" value="Phosphoglycerate mutase-like"/>
    <property type="match status" value="1"/>
</dbReference>
<dbReference type="Proteomes" id="UP000012589">
    <property type="component" value="Unassembled WGS sequence"/>
</dbReference>
<comment type="caution">
    <text evidence="1">The sequence shown here is derived from an EMBL/GenBank/DDBJ whole genome shotgun (WGS) entry which is preliminary data.</text>
</comment>